<dbReference type="AlphaFoldDB" id="A0A329TUC5"/>
<reference evidence="1 2" key="1">
    <citation type="submission" date="2018-02" db="EMBL/GenBank/DDBJ databases">
        <title>Complete genome sequencing of Faecalibacterium prausnitzii strains isolated from the human gut.</title>
        <authorList>
            <person name="Fitzgerald B.C."/>
            <person name="Shkoporov A.N."/>
            <person name="Ross P.R."/>
            <person name="Hill C."/>
        </authorList>
    </citation>
    <scope>NUCLEOTIDE SEQUENCE [LARGE SCALE GENOMIC DNA]</scope>
    <source>
        <strain evidence="1 2">APC942/32-1</strain>
    </source>
</reference>
<protein>
    <submittedName>
        <fullName evidence="1">Uncharacterized protein</fullName>
    </submittedName>
</protein>
<dbReference type="Proteomes" id="UP000251144">
    <property type="component" value="Unassembled WGS sequence"/>
</dbReference>
<evidence type="ECO:0000313" key="2">
    <source>
        <dbReference type="Proteomes" id="UP000251144"/>
    </source>
</evidence>
<dbReference type="InterPro" id="IPR042095">
    <property type="entry name" value="SUMF_sf"/>
</dbReference>
<accession>A0A329TUC5</accession>
<dbReference type="Gene3D" id="3.90.1580.10">
    <property type="entry name" value="paralog of FGE (formylglycine-generating enzyme)"/>
    <property type="match status" value="1"/>
</dbReference>
<sequence>MLYVGGNWDNGSNAGLFYFNGNNSSSNSNSNIGARHLFLLHILRRVSHTTWWKFSQQDAA</sequence>
<dbReference type="EMBL" id="PRLB01000015">
    <property type="protein sequence ID" value="RAW52533.1"/>
    <property type="molecule type" value="Genomic_DNA"/>
</dbReference>
<comment type="caution">
    <text evidence="1">The sequence shown here is derived from an EMBL/GenBank/DDBJ whole genome shotgun (WGS) entry which is preliminary data.</text>
</comment>
<organism evidence="1 2">
    <name type="scientific">Faecalibacterium prausnitzii</name>
    <dbReference type="NCBI Taxonomy" id="853"/>
    <lineage>
        <taxon>Bacteria</taxon>
        <taxon>Bacillati</taxon>
        <taxon>Bacillota</taxon>
        <taxon>Clostridia</taxon>
        <taxon>Eubacteriales</taxon>
        <taxon>Oscillospiraceae</taxon>
        <taxon>Faecalibacterium</taxon>
    </lineage>
</organism>
<proteinExistence type="predicted"/>
<name>A0A329TUC5_9FIRM</name>
<evidence type="ECO:0000313" key="1">
    <source>
        <dbReference type="EMBL" id="RAW52533.1"/>
    </source>
</evidence>
<gene>
    <name evidence="1" type="ORF">C4N26_12605</name>
</gene>